<dbReference type="PANTHER" id="PTHR30287">
    <property type="entry name" value="MEMBRANE COMPONENT OF PREDICTED ABC SUPERFAMILY METABOLITE UPTAKE TRANSPORTER"/>
    <property type="match status" value="1"/>
</dbReference>
<keyword evidence="2" id="KW-1003">Cell membrane</keyword>
<dbReference type="PANTHER" id="PTHR30287:SF1">
    <property type="entry name" value="INNER MEMBRANE PROTEIN"/>
    <property type="match status" value="1"/>
</dbReference>
<evidence type="ECO:0000256" key="2">
    <source>
        <dbReference type="ARBA" id="ARBA00022475"/>
    </source>
</evidence>
<dbReference type="AlphaFoldDB" id="A0A6H0FWR2"/>
<evidence type="ECO:0000313" key="9">
    <source>
        <dbReference type="EMBL" id="QIT18742.1"/>
    </source>
</evidence>
<feature type="transmembrane region" description="Helical" evidence="7">
    <location>
        <begin position="775"/>
        <end position="797"/>
    </location>
</feature>
<dbReference type="RefSeq" id="WP_167563986.1">
    <property type="nucleotide sequence ID" value="NZ_CP049806.1"/>
</dbReference>
<evidence type="ECO:0000313" key="10">
    <source>
        <dbReference type="Proteomes" id="UP000501692"/>
    </source>
</evidence>
<dbReference type="InterPro" id="IPR003838">
    <property type="entry name" value="ABC3_permease_C"/>
</dbReference>
<feature type="domain" description="ABC3 transporter permease C-terminal" evidence="8">
    <location>
        <begin position="696"/>
        <end position="797"/>
    </location>
</feature>
<protein>
    <submittedName>
        <fullName evidence="9">FtsX-like permease family protein</fullName>
    </submittedName>
</protein>
<feature type="transmembrane region" description="Helical" evidence="7">
    <location>
        <begin position="349"/>
        <end position="373"/>
    </location>
</feature>
<dbReference type="Proteomes" id="UP000501692">
    <property type="component" value="Chromosome"/>
</dbReference>
<evidence type="ECO:0000256" key="3">
    <source>
        <dbReference type="ARBA" id="ARBA00022692"/>
    </source>
</evidence>
<accession>A0A6H0FWR2</accession>
<feature type="region of interest" description="Disordered" evidence="6">
    <location>
        <begin position="212"/>
        <end position="232"/>
    </location>
</feature>
<evidence type="ECO:0000259" key="8">
    <source>
        <dbReference type="Pfam" id="PF02687"/>
    </source>
</evidence>
<organism evidence="9 10">
    <name type="scientific">Acinetobacter pittii</name>
    <name type="common">Acinetobacter genomosp. 3</name>
    <dbReference type="NCBI Taxonomy" id="48296"/>
    <lineage>
        <taxon>Bacteria</taxon>
        <taxon>Pseudomonadati</taxon>
        <taxon>Pseudomonadota</taxon>
        <taxon>Gammaproteobacteria</taxon>
        <taxon>Moraxellales</taxon>
        <taxon>Moraxellaceae</taxon>
        <taxon>Acinetobacter</taxon>
        <taxon>Acinetobacter calcoaceticus/baumannii complex</taxon>
    </lineage>
</organism>
<dbReference type="EMBL" id="CP049806">
    <property type="protein sequence ID" value="QIT18742.1"/>
    <property type="molecule type" value="Genomic_DNA"/>
</dbReference>
<feature type="transmembrane region" description="Helical" evidence="7">
    <location>
        <begin position="462"/>
        <end position="481"/>
    </location>
</feature>
<reference evidence="9 10" key="1">
    <citation type="submission" date="2020-03" db="EMBL/GenBank/DDBJ databases">
        <authorList>
            <person name="Zhang L."/>
            <person name="Han X."/>
            <person name="Chen Y."/>
            <person name="Yu Y."/>
        </authorList>
    </citation>
    <scope>NUCLEOTIDE SEQUENCE [LARGE SCALE GENOMIC DNA]</scope>
    <source>
        <strain evidence="9 10">A1254</strain>
    </source>
</reference>
<dbReference type="Pfam" id="PF02687">
    <property type="entry name" value="FtsX"/>
    <property type="match status" value="2"/>
</dbReference>
<keyword evidence="5 7" id="KW-0472">Membrane</keyword>
<gene>
    <name evidence="9" type="ORF">G8E09_14000</name>
</gene>
<dbReference type="GO" id="GO:0005886">
    <property type="term" value="C:plasma membrane"/>
    <property type="evidence" value="ECO:0007669"/>
    <property type="project" value="UniProtKB-SubCell"/>
</dbReference>
<keyword evidence="4 7" id="KW-1133">Transmembrane helix</keyword>
<feature type="transmembrane region" description="Helical" evidence="7">
    <location>
        <begin position="745"/>
        <end position="769"/>
    </location>
</feature>
<feature type="compositionally biased region" description="Low complexity" evidence="6">
    <location>
        <begin position="212"/>
        <end position="221"/>
    </location>
</feature>
<feature type="transmembrane region" description="Helical" evidence="7">
    <location>
        <begin position="254"/>
        <end position="278"/>
    </location>
</feature>
<feature type="transmembrane region" description="Helical" evidence="7">
    <location>
        <begin position="418"/>
        <end position="441"/>
    </location>
</feature>
<feature type="domain" description="ABC3 transporter permease C-terminal" evidence="8">
    <location>
        <begin position="259"/>
        <end position="373"/>
    </location>
</feature>
<name>A0A6H0FWR2_ACIPI</name>
<dbReference type="InterPro" id="IPR038766">
    <property type="entry name" value="Membrane_comp_ABC_pdt"/>
</dbReference>
<evidence type="ECO:0000256" key="5">
    <source>
        <dbReference type="ARBA" id="ARBA00023136"/>
    </source>
</evidence>
<evidence type="ECO:0000256" key="4">
    <source>
        <dbReference type="ARBA" id="ARBA00022989"/>
    </source>
</evidence>
<feature type="transmembrane region" description="Helical" evidence="7">
    <location>
        <begin position="693"/>
        <end position="716"/>
    </location>
</feature>
<proteinExistence type="predicted"/>
<sequence length="819" mass="91335">MRNLLKPLLLQSFRTRGLYLLIIALSLAISATTALKFSNDQVKNAVSLQASQMLGADLVLSNNEPIEQQWKKKAEQLGLKQTNVTIFSSMAHTQDQFVMVNVKAIEPLFPLRGQLEIEPSAKAIQSGEVWLSQRAADLLKVKLGDTVSIADGTFRFSGVIVRDSNQELGFSGFSPTVIIHQADIAKTHAIQIGSRIDYRLLMAGSPEQVQSFSKQFKQQHQPSKEPDETAGLRLRDASESNSRLLRPLENLDTFLQLANILTILLCGIAIALTSQRYVQQNQDHIALIRCLGASKFQILWAYIGLLCIVSAISIVLGSLLGLIMGFGLLQLMLQLIPQLELSFSVVPLLVGPLPIAIFTSVIVLLGFILPSIWELLNTPPIRVIREQAKSRKSLFFMFFAGITSLVVFSLVLSENLMLSILVLAAIIVLCILLYTVVWLLLRSLKKLKNRLSFYIRSPSQSALQITALALGLSLITVLSVLRTDLLERWQQQLPEGTPNQFVYGLPPFDLKAFEQQLKQNGWQSTPLYPNIRGRLLAKNDVPFSEEAIKQNNSLRRELNLTQSNLLPNDNVITNGQAQFNGVGQVSVESKTAESLGIQIGDKLTFSLPEGNLQAKVVNFRSVEWESFSPNFFFIFSPKTLDENAGSYLGSFYVPKQDQPKMINIIQQFSNTVFIDVDRILDEVKRLMNVLVKIVTVLAALVGFSGILVLIACLNLLMDERRREVALLRSFGLSKNKMKQMLSFEIGFLGLLAGIVACCFAEVISAIASYKMNMAIQWHIEIWLILPFGMMLVCALIGRYRLGYLCNLPPLQSLRELNQL</sequence>
<keyword evidence="3 7" id="KW-0812">Transmembrane</keyword>
<feature type="transmembrane region" description="Helical" evidence="7">
    <location>
        <begin position="394"/>
        <end position="412"/>
    </location>
</feature>
<evidence type="ECO:0000256" key="1">
    <source>
        <dbReference type="ARBA" id="ARBA00004651"/>
    </source>
</evidence>
<dbReference type="PRINTS" id="PR00173">
    <property type="entry name" value="EDTRNSPORT"/>
</dbReference>
<evidence type="ECO:0000256" key="7">
    <source>
        <dbReference type="SAM" id="Phobius"/>
    </source>
</evidence>
<comment type="subcellular location">
    <subcellularLocation>
        <location evidence="1">Cell membrane</location>
        <topology evidence="1">Multi-pass membrane protein</topology>
    </subcellularLocation>
</comment>
<evidence type="ECO:0000256" key="6">
    <source>
        <dbReference type="SAM" id="MobiDB-lite"/>
    </source>
</evidence>
<feature type="transmembrane region" description="Helical" evidence="7">
    <location>
        <begin position="299"/>
        <end position="329"/>
    </location>
</feature>